<keyword evidence="1 4" id="KW-0963">Cytoplasm</keyword>
<dbReference type="EMBL" id="JBBUTI010000004">
    <property type="protein sequence ID" value="MEK8045977.1"/>
    <property type="molecule type" value="Genomic_DNA"/>
</dbReference>
<name>A0ABU9C5T9_9BURK</name>
<dbReference type="PANTHER" id="PTHR30098">
    <property type="entry name" value="LEUCYL/PHENYLALANYL-TRNA--PROTEIN TRANSFERASE"/>
    <property type="match status" value="1"/>
</dbReference>
<evidence type="ECO:0000313" key="6">
    <source>
        <dbReference type="Proteomes" id="UP001379945"/>
    </source>
</evidence>
<comment type="subcellular location">
    <subcellularLocation>
        <location evidence="4">Cytoplasm</location>
    </subcellularLocation>
</comment>
<dbReference type="Proteomes" id="UP001379945">
    <property type="component" value="Unassembled WGS sequence"/>
</dbReference>
<evidence type="ECO:0000256" key="3">
    <source>
        <dbReference type="ARBA" id="ARBA00023315"/>
    </source>
</evidence>
<dbReference type="InterPro" id="IPR042203">
    <property type="entry name" value="Leu/Phe-tRNA_Trfase_C"/>
</dbReference>
<comment type="catalytic activity">
    <reaction evidence="4">
        <text>L-phenylalanyl-tRNA(Phe) + an N-terminal L-alpha-aminoacyl-[protein] = an N-terminal L-phenylalanyl-L-alpha-aminoacyl-[protein] + tRNA(Phe)</text>
        <dbReference type="Rhea" id="RHEA:43632"/>
        <dbReference type="Rhea" id="RHEA-COMP:9668"/>
        <dbReference type="Rhea" id="RHEA-COMP:9699"/>
        <dbReference type="Rhea" id="RHEA-COMP:10636"/>
        <dbReference type="Rhea" id="RHEA-COMP:10637"/>
        <dbReference type="ChEBI" id="CHEBI:78442"/>
        <dbReference type="ChEBI" id="CHEBI:78531"/>
        <dbReference type="ChEBI" id="CHEBI:78597"/>
        <dbReference type="ChEBI" id="CHEBI:83561"/>
        <dbReference type="EC" id="2.3.2.6"/>
    </reaction>
</comment>
<accession>A0ABU9C5T9</accession>
<reference evidence="5 6" key="1">
    <citation type="submission" date="2024-04" db="EMBL/GenBank/DDBJ databases">
        <title>Novel species of the genus Ideonella isolated from streams.</title>
        <authorList>
            <person name="Lu H."/>
        </authorList>
    </citation>
    <scope>NUCLEOTIDE SEQUENCE [LARGE SCALE GENOMIC DNA]</scope>
    <source>
        <strain evidence="5 6">LYT19W</strain>
    </source>
</reference>
<keyword evidence="2 4" id="KW-0808">Transferase</keyword>
<gene>
    <name evidence="4 5" type="primary">aat</name>
    <name evidence="5" type="ORF">AACH00_06425</name>
</gene>
<comment type="function">
    <text evidence="4">Functions in the N-end rule pathway of protein degradation where it conjugates Leu, Phe and, less efficiently, Met from aminoacyl-tRNAs to the N-termini of proteins containing an N-terminal arginine or lysine.</text>
</comment>
<protein>
    <recommendedName>
        <fullName evidence="4">Leucyl/phenylalanyl-tRNA--protein transferase</fullName>
        <ecNumber evidence="4">2.3.2.6</ecNumber>
    </recommendedName>
    <alternativeName>
        <fullName evidence="4">L/F-transferase</fullName>
    </alternativeName>
    <alternativeName>
        <fullName evidence="4">Leucyltransferase</fullName>
    </alternativeName>
    <alternativeName>
        <fullName evidence="4">Phenyalanyltransferase</fullName>
    </alternativeName>
</protein>
<comment type="caution">
    <text evidence="5">The sequence shown here is derived from an EMBL/GenBank/DDBJ whole genome shotgun (WGS) entry which is preliminary data.</text>
</comment>
<evidence type="ECO:0000256" key="4">
    <source>
        <dbReference type="HAMAP-Rule" id="MF_00688"/>
    </source>
</evidence>
<dbReference type="GO" id="GO:0008914">
    <property type="term" value="F:leucyl-tRNA--protein transferase activity"/>
    <property type="evidence" value="ECO:0007669"/>
    <property type="project" value="UniProtKB-EC"/>
</dbReference>
<dbReference type="Pfam" id="PF03588">
    <property type="entry name" value="Leu_Phe_trans"/>
    <property type="match status" value="1"/>
</dbReference>
<dbReference type="EC" id="2.3.2.6" evidence="4"/>
<dbReference type="NCBIfam" id="TIGR00667">
    <property type="entry name" value="aat"/>
    <property type="match status" value="1"/>
</dbReference>
<evidence type="ECO:0000313" key="5">
    <source>
        <dbReference type="EMBL" id="MEK8045977.1"/>
    </source>
</evidence>
<evidence type="ECO:0000256" key="1">
    <source>
        <dbReference type="ARBA" id="ARBA00022490"/>
    </source>
</evidence>
<dbReference type="Gene3D" id="3.30.70.3550">
    <property type="entry name" value="Leucyl/phenylalanyl-tRNA-protein transferase, N-terminal domain"/>
    <property type="match status" value="1"/>
</dbReference>
<proteinExistence type="inferred from homology"/>
<dbReference type="HAMAP" id="MF_00688">
    <property type="entry name" value="Leu_Phe_trans"/>
    <property type="match status" value="1"/>
</dbReference>
<dbReference type="InterPro" id="IPR016181">
    <property type="entry name" value="Acyl_CoA_acyltransferase"/>
</dbReference>
<keyword evidence="3 4" id="KW-0012">Acyltransferase</keyword>
<dbReference type="Gene3D" id="3.40.630.70">
    <property type="entry name" value="Leucyl/phenylalanyl-tRNA-protein transferase, C-terminal domain"/>
    <property type="match status" value="1"/>
</dbReference>
<dbReference type="InterPro" id="IPR042221">
    <property type="entry name" value="Leu/Phe-tRNA_Trfase_N"/>
</dbReference>
<sequence length="255" mass="27706">MKLPWLDELAPFPPSASALGPGSDAPGLLAAGGGLSVDRLVNAYRRGIFPWYADGQPVLWWTPDPRMLLPVADFRLHRSLRKTLQRFLRTPGCEVRFDSAFRRVIDACANTPRLGQPGTWIVPEMVDAYVRLHEAGVAHSVETWIDGELVGGLYGLGLGRMVFGESMFAHRTDASKIALAALVAFCRAHQIEQIDCQQHTGHLASLGAAPVSRTRFEAHLAATVALPGPARWAYDAEDWTLLGIPPGPQVASLSP</sequence>
<dbReference type="InterPro" id="IPR004616">
    <property type="entry name" value="Leu/Phe-tRNA_Trfase"/>
</dbReference>
<comment type="catalytic activity">
    <reaction evidence="4">
        <text>N-terminal L-lysyl-[protein] + L-leucyl-tRNA(Leu) = N-terminal L-leucyl-L-lysyl-[protein] + tRNA(Leu) + H(+)</text>
        <dbReference type="Rhea" id="RHEA:12340"/>
        <dbReference type="Rhea" id="RHEA-COMP:9613"/>
        <dbReference type="Rhea" id="RHEA-COMP:9622"/>
        <dbReference type="Rhea" id="RHEA-COMP:12670"/>
        <dbReference type="Rhea" id="RHEA-COMP:12671"/>
        <dbReference type="ChEBI" id="CHEBI:15378"/>
        <dbReference type="ChEBI" id="CHEBI:65249"/>
        <dbReference type="ChEBI" id="CHEBI:78442"/>
        <dbReference type="ChEBI" id="CHEBI:78494"/>
        <dbReference type="ChEBI" id="CHEBI:133043"/>
        <dbReference type="EC" id="2.3.2.6"/>
    </reaction>
</comment>
<comment type="catalytic activity">
    <reaction evidence="4">
        <text>N-terminal L-arginyl-[protein] + L-leucyl-tRNA(Leu) = N-terminal L-leucyl-L-arginyl-[protein] + tRNA(Leu) + H(+)</text>
        <dbReference type="Rhea" id="RHEA:50416"/>
        <dbReference type="Rhea" id="RHEA-COMP:9613"/>
        <dbReference type="Rhea" id="RHEA-COMP:9622"/>
        <dbReference type="Rhea" id="RHEA-COMP:12672"/>
        <dbReference type="Rhea" id="RHEA-COMP:12673"/>
        <dbReference type="ChEBI" id="CHEBI:15378"/>
        <dbReference type="ChEBI" id="CHEBI:64719"/>
        <dbReference type="ChEBI" id="CHEBI:78442"/>
        <dbReference type="ChEBI" id="CHEBI:78494"/>
        <dbReference type="ChEBI" id="CHEBI:133044"/>
        <dbReference type="EC" id="2.3.2.6"/>
    </reaction>
</comment>
<keyword evidence="6" id="KW-1185">Reference proteome</keyword>
<evidence type="ECO:0000256" key="2">
    <source>
        <dbReference type="ARBA" id="ARBA00022679"/>
    </source>
</evidence>
<organism evidence="5 6">
    <name type="scientific">Ideonella margarita</name>
    <dbReference type="NCBI Taxonomy" id="2984191"/>
    <lineage>
        <taxon>Bacteria</taxon>
        <taxon>Pseudomonadati</taxon>
        <taxon>Pseudomonadota</taxon>
        <taxon>Betaproteobacteria</taxon>
        <taxon>Burkholderiales</taxon>
        <taxon>Sphaerotilaceae</taxon>
        <taxon>Ideonella</taxon>
    </lineage>
</organism>
<comment type="similarity">
    <text evidence="4">Belongs to the L/F-transferase family.</text>
</comment>
<dbReference type="PANTHER" id="PTHR30098:SF2">
    <property type="entry name" value="LEUCYL_PHENYLALANYL-TRNA--PROTEIN TRANSFERASE"/>
    <property type="match status" value="1"/>
</dbReference>
<dbReference type="RefSeq" id="WP_341398257.1">
    <property type="nucleotide sequence ID" value="NZ_JBBUTI010000004.1"/>
</dbReference>
<dbReference type="SUPFAM" id="SSF55729">
    <property type="entry name" value="Acyl-CoA N-acyltransferases (Nat)"/>
    <property type="match status" value="1"/>
</dbReference>